<sequence length="95" mass="9910">MSQNLGRLIVDDLQARKVAQRLAVKITGTMGILIIAKNRGMIDSVKGVIDSLESVGFYVSEALKAQALKLAGDDESMTGTVNSTDSGEVGGGGDR</sequence>
<reference evidence="2 3" key="1">
    <citation type="journal article" date="2019" name="J Genomics">
        <title>The Draft Genome of a Hydrogen-producing Cyanobacterium, Arthrospira platensis NIES-46.</title>
        <authorList>
            <person name="Suzuki S."/>
            <person name="Yamaguchi H."/>
            <person name="Kawachi M."/>
        </authorList>
    </citation>
    <scope>NUCLEOTIDE SEQUENCE [LARGE SCALE GENOMIC DNA]</scope>
    <source>
        <strain evidence="2 3">NIES-46</strain>
    </source>
</reference>
<feature type="compositionally biased region" description="Polar residues" evidence="1">
    <location>
        <begin position="77"/>
        <end position="86"/>
    </location>
</feature>
<comment type="caution">
    <text evidence="2">The sequence shown here is derived from an EMBL/GenBank/DDBJ whole genome shotgun (WGS) entry which is preliminary data.</text>
</comment>
<evidence type="ECO:0000313" key="2">
    <source>
        <dbReference type="EMBL" id="GCE92602.1"/>
    </source>
</evidence>
<dbReference type="GeneID" id="301681586"/>
<name>A0A5M3T216_LIMPL</name>
<evidence type="ECO:0000313" key="3">
    <source>
        <dbReference type="Proteomes" id="UP000326169"/>
    </source>
</evidence>
<proteinExistence type="predicted"/>
<accession>A0A5M3T216</accession>
<dbReference type="PANTHER" id="PTHR39550">
    <property type="entry name" value="SLL0658 PROTEIN"/>
    <property type="match status" value="1"/>
</dbReference>
<dbReference type="Pfam" id="PF11848">
    <property type="entry name" value="DUF3368"/>
    <property type="match status" value="1"/>
</dbReference>
<organism evidence="2 3">
    <name type="scientific">Limnospira platensis NIES-46</name>
    <dbReference type="NCBI Taxonomy" id="1236695"/>
    <lineage>
        <taxon>Bacteria</taxon>
        <taxon>Bacillati</taxon>
        <taxon>Cyanobacteriota</taxon>
        <taxon>Cyanophyceae</taxon>
        <taxon>Oscillatoriophycideae</taxon>
        <taxon>Oscillatoriales</taxon>
        <taxon>Sirenicapillariaceae</taxon>
        <taxon>Limnospira</taxon>
    </lineage>
</organism>
<dbReference type="Proteomes" id="UP000326169">
    <property type="component" value="Unassembled WGS sequence"/>
</dbReference>
<dbReference type="PANTHER" id="PTHR39550:SF1">
    <property type="entry name" value="SLL0658 PROTEIN"/>
    <property type="match status" value="1"/>
</dbReference>
<dbReference type="EMBL" id="BIMW01000031">
    <property type="protein sequence ID" value="GCE92602.1"/>
    <property type="molecule type" value="Genomic_DNA"/>
</dbReference>
<dbReference type="InterPro" id="IPR021799">
    <property type="entry name" value="PIN-like_prokaryotic"/>
</dbReference>
<evidence type="ECO:0008006" key="4">
    <source>
        <dbReference type="Google" id="ProtNLM"/>
    </source>
</evidence>
<evidence type="ECO:0000256" key="1">
    <source>
        <dbReference type="SAM" id="MobiDB-lite"/>
    </source>
</evidence>
<feature type="region of interest" description="Disordered" evidence="1">
    <location>
        <begin position="72"/>
        <end position="95"/>
    </location>
</feature>
<dbReference type="RefSeq" id="WP_006616256.1">
    <property type="nucleotide sequence ID" value="NZ_BIMW01000031.1"/>
</dbReference>
<protein>
    <recommendedName>
        <fullName evidence="4">Nucleic acid-binding protein</fullName>
    </recommendedName>
</protein>
<keyword evidence="3" id="KW-1185">Reference proteome</keyword>
<gene>
    <name evidence="2" type="ORF">NIES46_06420</name>
</gene>